<evidence type="ECO:0000313" key="1">
    <source>
        <dbReference type="EMBL" id="OQO05867.1"/>
    </source>
</evidence>
<name>A0A1V8T375_9PEZI</name>
<proteinExistence type="predicted"/>
<reference evidence="2" key="1">
    <citation type="submission" date="2017-03" db="EMBL/GenBank/DDBJ databases">
        <title>Genomes of endolithic fungi from Antarctica.</title>
        <authorList>
            <person name="Coleine C."/>
            <person name="Masonjones S."/>
            <person name="Stajich J.E."/>
        </authorList>
    </citation>
    <scope>NUCLEOTIDE SEQUENCE [LARGE SCALE GENOMIC DNA]</scope>
    <source>
        <strain evidence="2">CCFEE 5527</strain>
    </source>
</reference>
<keyword evidence="2" id="KW-1185">Reference proteome</keyword>
<dbReference type="InParanoid" id="A0A1V8T375"/>
<evidence type="ECO:0000313" key="2">
    <source>
        <dbReference type="Proteomes" id="UP000192596"/>
    </source>
</evidence>
<gene>
    <name evidence="1" type="ORF">B0A48_09962</name>
</gene>
<dbReference type="Proteomes" id="UP000192596">
    <property type="component" value="Unassembled WGS sequence"/>
</dbReference>
<dbReference type="EMBL" id="NAJO01000018">
    <property type="protein sequence ID" value="OQO05867.1"/>
    <property type="molecule type" value="Genomic_DNA"/>
</dbReference>
<sequence>MDTTTSHHRTLGLAKDMDVHIRNTRTGASAVASMLQPRVTRPASPAPVQALRVLLVRACKSWSQHTRLQRTHPTLAQILTATPDNTPLSAQTKSLALNYILEALPSRIRSLHAGEEAGIELSEINATLLAERSGASESVYMKGHFNKLLLSEVLRNAIDGVESELVELETNRMYDLGALRGLVMQKLGSWTAEEMDAVVSAMEELGLDVSSPQTEGGRRTREEVQGTRMAVDGGNKPSLTHPRMSGSTALNRTRLVNANKIGVTTSRHLQILHRHHQQRLYEHGTGRDWCCP</sequence>
<accession>A0A1V8T375</accession>
<comment type="caution">
    <text evidence="1">The sequence shown here is derived from an EMBL/GenBank/DDBJ whole genome shotgun (WGS) entry which is preliminary data.</text>
</comment>
<organism evidence="1 2">
    <name type="scientific">Cryoendolithus antarcticus</name>
    <dbReference type="NCBI Taxonomy" id="1507870"/>
    <lineage>
        <taxon>Eukaryota</taxon>
        <taxon>Fungi</taxon>
        <taxon>Dikarya</taxon>
        <taxon>Ascomycota</taxon>
        <taxon>Pezizomycotina</taxon>
        <taxon>Dothideomycetes</taxon>
        <taxon>Dothideomycetidae</taxon>
        <taxon>Cladosporiales</taxon>
        <taxon>Cladosporiaceae</taxon>
        <taxon>Cryoendolithus</taxon>
    </lineage>
</organism>
<dbReference type="AlphaFoldDB" id="A0A1V8T375"/>
<protein>
    <submittedName>
        <fullName evidence="1">Uncharacterized protein</fullName>
    </submittedName>
</protein>